<organism evidence="7 8">
    <name type="scientific">Lupinus albus</name>
    <name type="common">White lupine</name>
    <name type="synonym">Lupinus termis</name>
    <dbReference type="NCBI Taxonomy" id="3870"/>
    <lineage>
        <taxon>Eukaryota</taxon>
        <taxon>Viridiplantae</taxon>
        <taxon>Streptophyta</taxon>
        <taxon>Embryophyta</taxon>
        <taxon>Tracheophyta</taxon>
        <taxon>Spermatophyta</taxon>
        <taxon>Magnoliopsida</taxon>
        <taxon>eudicotyledons</taxon>
        <taxon>Gunneridae</taxon>
        <taxon>Pentapetalae</taxon>
        <taxon>rosids</taxon>
        <taxon>fabids</taxon>
        <taxon>Fabales</taxon>
        <taxon>Fabaceae</taxon>
        <taxon>Papilionoideae</taxon>
        <taxon>50 kb inversion clade</taxon>
        <taxon>genistoids sensu lato</taxon>
        <taxon>core genistoids</taxon>
        <taxon>Genisteae</taxon>
        <taxon>Lupinus</taxon>
    </lineage>
</organism>
<keyword evidence="6" id="KW-0732">Signal</keyword>
<keyword evidence="4" id="KW-0611">Plant defense</keyword>
<evidence type="ECO:0008006" key="9">
    <source>
        <dbReference type="Google" id="ProtNLM"/>
    </source>
</evidence>
<comment type="caution">
    <text evidence="7">The sequence shown here is derived from an EMBL/GenBank/DDBJ whole genome shotgun (WGS) entry which is preliminary data.</text>
</comment>
<keyword evidence="2" id="KW-0929">Antimicrobial</keyword>
<keyword evidence="8" id="KW-1185">Reference proteome</keyword>
<protein>
    <recommendedName>
        <fullName evidence="9">Knottin, scorpion toxin</fullName>
    </recommendedName>
</protein>
<evidence type="ECO:0000256" key="1">
    <source>
        <dbReference type="ARBA" id="ARBA00006722"/>
    </source>
</evidence>
<dbReference type="GO" id="GO:0031640">
    <property type="term" value="P:killing of cells of another organism"/>
    <property type="evidence" value="ECO:0007669"/>
    <property type="project" value="UniProtKB-KW"/>
</dbReference>
<dbReference type="GO" id="GO:0050832">
    <property type="term" value="P:defense response to fungus"/>
    <property type="evidence" value="ECO:0007669"/>
    <property type="project" value="UniProtKB-KW"/>
</dbReference>
<evidence type="ECO:0000256" key="3">
    <source>
        <dbReference type="ARBA" id="ARBA00022577"/>
    </source>
</evidence>
<name>A0A6A4NA20_LUPAL</name>
<evidence type="ECO:0000256" key="2">
    <source>
        <dbReference type="ARBA" id="ARBA00022529"/>
    </source>
</evidence>
<feature type="chain" id="PRO_5025449123" description="Knottin, scorpion toxin" evidence="6">
    <location>
        <begin position="28"/>
        <end position="74"/>
    </location>
</feature>
<dbReference type="Proteomes" id="UP000447434">
    <property type="component" value="Chromosome 23"/>
</dbReference>
<evidence type="ECO:0000256" key="4">
    <source>
        <dbReference type="ARBA" id="ARBA00022821"/>
    </source>
</evidence>
<proteinExistence type="inferred from homology"/>
<keyword evidence="3" id="KW-0295">Fungicide</keyword>
<dbReference type="AlphaFoldDB" id="A0A6A4NA20"/>
<accession>A0A6A4NA20</accession>
<evidence type="ECO:0000313" key="7">
    <source>
        <dbReference type="EMBL" id="KAE9587685.1"/>
    </source>
</evidence>
<reference evidence="8" key="1">
    <citation type="journal article" date="2020" name="Nat. Commun.">
        <title>Genome sequence of the cluster root forming white lupin.</title>
        <authorList>
            <person name="Hufnagel B."/>
            <person name="Marques A."/>
            <person name="Soriano A."/>
            <person name="Marques L."/>
            <person name="Divol F."/>
            <person name="Doumas P."/>
            <person name="Sallet E."/>
            <person name="Mancinotti D."/>
            <person name="Carrere S."/>
            <person name="Marande W."/>
            <person name="Arribat S."/>
            <person name="Keller J."/>
            <person name="Huneau C."/>
            <person name="Blein T."/>
            <person name="Aime D."/>
            <person name="Laguerre M."/>
            <person name="Taylor J."/>
            <person name="Schubert V."/>
            <person name="Nelson M."/>
            <person name="Geu-Flores F."/>
            <person name="Crespi M."/>
            <person name="Gallardo-Guerrero K."/>
            <person name="Delaux P.-M."/>
            <person name="Salse J."/>
            <person name="Berges H."/>
            <person name="Guyot R."/>
            <person name="Gouzy J."/>
            <person name="Peret B."/>
        </authorList>
    </citation>
    <scope>NUCLEOTIDE SEQUENCE [LARGE SCALE GENOMIC DNA]</scope>
    <source>
        <strain evidence="8">cv. Amiga</strain>
    </source>
</reference>
<feature type="signal peptide" evidence="6">
    <location>
        <begin position="1"/>
        <end position="27"/>
    </location>
</feature>
<dbReference type="Pfam" id="PF25052">
    <property type="entry name" value="AtDEF-like"/>
    <property type="match status" value="1"/>
</dbReference>
<evidence type="ECO:0000256" key="6">
    <source>
        <dbReference type="SAM" id="SignalP"/>
    </source>
</evidence>
<evidence type="ECO:0000313" key="8">
    <source>
        <dbReference type="Proteomes" id="UP000447434"/>
    </source>
</evidence>
<sequence length="74" mass="7824">MAFHNSKPNIFLVLSFLLILSAGVSNGFSESGLICLGKICSSESDCNKLCITDGYPKGGICVKGSELECCCKTK</sequence>
<dbReference type="OrthoDB" id="929415at2759"/>
<evidence type="ECO:0000256" key="5">
    <source>
        <dbReference type="ARBA" id="ARBA00023157"/>
    </source>
</evidence>
<keyword evidence="5" id="KW-1015">Disulfide bond</keyword>
<comment type="similarity">
    <text evidence="1">Belongs to the DEFL family.</text>
</comment>
<dbReference type="EMBL" id="WOCE01000023">
    <property type="protein sequence ID" value="KAE9587685.1"/>
    <property type="molecule type" value="Genomic_DNA"/>
</dbReference>
<dbReference type="InterPro" id="IPR010851">
    <property type="entry name" value="DEFL"/>
</dbReference>
<gene>
    <name evidence="7" type="ORF">Lalb_Chr23g0276541</name>
</gene>